<protein>
    <submittedName>
        <fullName evidence="3">DUF2235 domain-containing protein</fullName>
    </submittedName>
</protein>
<dbReference type="AlphaFoldDB" id="A0A6N1VCM2"/>
<dbReference type="Proteomes" id="UP000509367">
    <property type="component" value="Chromosome"/>
</dbReference>
<gene>
    <name evidence="3" type="ORF">HTY61_10290</name>
</gene>
<dbReference type="InterPro" id="IPR029058">
    <property type="entry name" value="AB_hydrolase_fold"/>
</dbReference>
<dbReference type="SUPFAM" id="SSF53474">
    <property type="entry name" value="alpha/beta-Hydrolases"/>
    <property type="match status" value="1"/>
</dbReference>
<accession>A0A6N1VCM2</accession>
<organism evidence="3 4">
    <name type="scientific">Oricola thermophila</name>
    <dbReference type="NCBI Taxonomy" id="2742145"/>
    <lineage>
        <taxon>Bacteria</taxon>
        <taxon>Pseudomonadati</taxon>
        <taxon>Pseudomonadota</taxon>
        <taxon>Alphaproteobacteria</taxon>
        <taxon>Hyphomicrobiales</taxon>
        <taxon>Ahrensiaceae</taxon>
        <taxon>Oricola</taxon>
    </lineage>
</organism>
<name>A0A6N1VCM2_9HYPH</name>
<proteinExistence type="predicted"/>
<keyword evidence="4" id="KW-1185">Reference proteome</keyword>
<evidence type="ECO:0000256" key="1">
    <source>
        <dbReference type="SAM" id="MobiDB-lite"/>
    </source>
</evidence>
<evidence type="ECO:0000313" key="4">
    <source>
        <dbReference type="Proteomes" id="UP000509367"/>
    </source>
</evidence>
<feature type="domain" description="T6SS Phospholipase effector Tle1-like catalytic" evidence="2">
    <location>
        <begin position="3"/>
        <end position="290"/>
    </location>
</feature>
<reference evidence="3 4" key="1">
    <citation type="submission" date="2020-06" db="EMBL/GenBank/DDBJ databases">
        <title>Oricola thermophila sp. nov. isolated from a tidal sediments.</title>
        <authorList>
            <person name="Kwon K.K."/>
            <person name="Yang S.-H."/>
            <person name="Park M.-J."/>
        </authorList>
    </citation>
    <scope>NUCLEOTIDE SEQUENCE [LARGE SCALE GENOMIC DNA]</scope>
    <source>
        <strain evidence="3 4">MEBiC13590</strain>
    </source>
</reference>
<dbReference type="PANTHER" id="PTHR33840:SF1">
    <property type="entry name" value="TLE1 PHOSPHOLIPASE DOMAIN-CONTAINING PROTEIN"/>
    <property type="match status" value="1"/>
</dbReference>
<evidence type="ECO:0000313" key="3">
    <source>
        <dbReference type="EMBL" id="QKV18811.1"/>
    </source>
</evidence>
<sequence>MPKNIVILCDGTSNQIEEQRTNILRLYGCLRKNDGQIVFYDPGVGTFGGENDWWRYSRKAKEIWGLATGWGLDQNVKQAYRFLVEHFDPGQKKTTKRPEIPQDDIYILGFSRGAYTARVLAGFIHAFGIMDRTQLNLLDYAYRTYKGISDFDGPDGGDPNAAFRALRLYERALTPHRPDIKALGLFDTVGSVIEQGKVFPQLRTHPFTRSNPSVAHVRHAVAIDERRTMFNPILWPAGGNFTGPPFKRRDPVPQDVKEVWFSGVHGDVGGGYGEAESAQAKIPLAWMIREMEEIGLKFFQPTVRKIVLGEDPDHPQYVKPGVGQELHDSMTAAWSAVEFLPRRIPPTSFRERGRKGCYFPLFDRRLIPPGATIHESVRERMERDSNYRPENLPVGTAGKTSAS</sequence>
<dbReference type="RefSeq" id="WP_175276704.1">
    <property type="nucleotide sequence ID" value="NZ_CP054836.1"/>
</dbReference>
<dbReference type="KEGG" id="orm:HTY61_10290"/>
<dbReference type="Pfam" id="PF09994">
    <property type="entry name" value="T6SS_Tle1-like_cat"/>
    <property type="match status" value="1"/>
</dbReference>
<dbReference type="EMBL" id="CP054836">
    <property type="protein sequence ID" value="QKV18811.1"/>
    <property type="molecule type" value="Genomic_DNA"/>
</dbReference>
<evidence type="ECO:0000259" key="2">
    <source>
        <dbReference type="Pfam" id="PF09994"/>
    </source>
</evidence>
<feature type="region of interest" description="Disordered" evidence="1">
    <location>
        <begin position="379"/>
        <end position="403"/>
    </location>
</feature>
<dbReference type="PANTHER" id="PTHR33840">
    <property type="match status" value="1"/>
</dbReference>
<dbReference type="InterPro" id="IPR018712">
    <property type="entry name" value="Tle1-like_cat"/>
</dbReference>